<reference evidence="3" key="1">
    <citation type="submission" date="2021-06" db="EMBL/GenBank/DDBJ databases">
        <authorList>
            <person name="Hodson N. C."/>
            <person name="Mongue J. A."/>
            <person name="Jaron S. K."/>
        </authorList>
    </citation>
    <scope>NUCLEOTIDE SEQUENCE</scope>
</reference>
<comment type="caution">
    <text evidence="3">The sequence shown here is derived from an EMBL/GenBank/DDBJ whole genome shotgun (WGS) entry which is preliminary data.</text>
</comment>
<dbReference type="PANTHER" id="PTHR44269">
    <property type="entry name" value="DEHYDROGENASE/REDUCTASE SDR FAMILY MEMBER 7-RELATED"/>
    <property type="match status" value="1"/>
</dbReference>
<evidence type="ECO:0000256" key="2">
    <source>
        <dbReference type="SAM" id="Phobius"/>
    </source>
</evidence>
<keyword evidence="2" id="KW-0472">Membrane</keyword>
<evidence type="ECO:0000313" key="4">
    <source>
        <dbReference type="Proteomes" id="UP000708208"/>
    </source>
</evidence>
<proteinExistence type="predicted"/>
<dbReference type="EMBL" id="CAJVCH010159561">
    <property type="protein sequence ID" value="CAG7728184.1"/>
    <property type="molecule type" value="Genomic_DNA"/>
</dbReference>
<protein>
    <submittedName>
        <fullName evidence="3">Uncharacterized protein</fullName>
    </submittedName>
</protein>
<dbReference type="Pfam" id="PF00106">
    <property type="entry name" value="adh_short"/>
    <property type="match status" value="1"/>
</dbReference>
<feature type="transmembrane region" description="Helical" evidence="2">
    <location>
        <begin position="201"/>
        <end position="222"/>
    </location>
</feature>
<feature type="non-terminal residue" evidence="3">
    <location>
        <position position="1"/>
    </location>
</feature>
<evidence type="ECO:0000256" key="1">
    <source>
        <dbReference type="ARBA" id="ARBA00023002"/>
    </source>
</evidence>
<keyword evidence="4" id="KW-1185">Reference proteome</keyword>
<dbReference type="GO" id="GO:0016491">
    <property type="term" value="F:oxidoreductase activity"/>
    <property type="evidence" value="ECO:0007669"/>
    <property type="project" value="UniProtKB-KW"/>
</dbReference>
<dbReference type="OrthoDB" id="47007at2759"/>
<dbReference type="InterPro" id="IPR020904">
    <property type="entry name" value="Sc_DH/Rdtase_CS"/>
</dbReference>
<organism evidence="3 4">
    <name type="scientific">Allacma fusca</name>
    <dbReference type="NCBI Taxonomy" id="39272"/>
    <lineage>
        <taxon>Eukaryota</taxon>
        <taxon>Metazoa</taxon>
        <taxon>Ecdysozoa</taxon>
        <taxon>Arthropoda</taxon>
        <taxon>Hexapoda</taxon>
        <taxon>Collembola</taxon>
        <taxon>Symphypleona</taxon>
        <taxon>Sminthuridae</taxon>
        <taxon>Allacma</taxon>
    </lineage>
</organism>
<evidence type="ECO:0000313" key="3">
    <source>
        <dbReference type="EMBL" id="CAG7728184.1"/>
    </source>
</evidence>
<dbReference type="InterPro" id="IPR053011">
    <property type="entry name" value="SDR_family_member_7"/>
</dbReference>
<dbReference type="Proteomes" id="UP000708208">
    <property type="component" value="Unassembled WGS sequence"/>
</dbReference>
<accession>A0A8J2K1M6</accession>
<name>A0A8J2K1M6_9HEXA</name>
<keyword evidence="2" id="KW-0812">Transmembrane</keyword>
<keyword evidence="2" id="KW-1133">Transmembrane helix</keyword>
<sequence length="233" mass="25889">MLLKERRQFLSSDSKTTENDILVLPLDVTNFESHEPALKSVLNKFGKLDIFINNAGQLNNPDVFVELDMVQDRHIFEVNVFSVVNMSRMVVKYFLKNGGGQIAVLSSLTGKFPCPYASCYSASKHALQGYFGSLRMETYGNKIDVTLICPGPVATPIFEKGVTKNPGELSTINVDVKSMITSERCAHLALVSMANRLNESWIGRVSFISFLTYIIAYLPVLLEAVSKIIATRL</sequence>
<dbReference type="PROSITE" id="PS00061">
    <property type="entry name" value="ADH_SHORT"/>
    <property type="match status" value="1"/>
</dbReference>
<dbReference type="InterPro" id="IPR002347">
    <property type="entry name" value="SDR_fam"/>
</dbReference>
<dbReference type="AlphaFoldDB" id="A0A8J2K1M6"/>
<keyword evidence="1" id="KW-0560">Oxidoreductase</keyword>
<gene>
    <name evidence="3" type="ORF">AFUS01_LOCUS16985</name>
</gene>
<dbReference type="PANTHER" id="PTHR44269:SF2">
    <property type="entry name" value="DEHYDROGENASE_REDUCTASE SDR FAMILY MEMBER 7"/>
    <property type="match status" value="1"/>
</dbReference>